<evidence type="ECO:0000313" key="2">
    <source>
        <dbReference type="Proteomes" id="UP000078200"/>
    </source>
</evidence>
<keyword evidence="2" id="KW-1185">Reference proteome</keyword>
<dbReference type="VEuPathDB" id="VectorBase:GAUT001916"/>
<organism evidence="1 2">
    <name type="scientific">Glossina austeni</name>
    <name type="common">Savannah tsetse fly</name>
    <dbReference type="NCBI Taxonomy" id="7395"/>
    <lineage>
        <taxon>Eukaryota</taxon>
        <taxon>Metazoa</taxon>
        <taxon>Ecdysozoa</taxon>
        <taxon>Arthropoda</taxon>
        <taxon>Hexapoda</taxon>
        <taxon>Insecta</taxon>
        <taxon>Pterygota</taxon>
        <taxon>Neoptera</taxon>
        <taxon>Endopterygota</taxon>
        <taxon>Diptera</taxon>
        <taxon>Brachycera</taxon>
        <taxon>Muscomorpha</taxon>
        <taxon>Hippoboscoidea</taxon>
        <taxon>Glossinidae</taxon>
        <taxon>Glossina</taxon>
    </lineage>
</organism>
<dbReference type="AlphaFoldDB" id="A0A1A9UEB0"/>
<name>A0A1A9UEB0_GLOAU</name>
<reference evidence="1" key="1">
    <citation type="submission" date="2020-05" db="UniProtKB">
        <authorList>
            <consortium name="EnsemblMetazoa"/>
        </authorList>
    </citation>
    <scope>IDENTIFICATION</scope>
    <source>
        <strain evidence="1">TTRI</strain>
    </source>
</reference>
<proteinExistence type="predicted"/>
<dbReference type="Proteomes" id="UP000078200">
    <property type="component" value="Unassembled WGS sequence"/>
</dbReference>
<accession>A0A1A9UEB0</accession>
<dbReference type="EnsemblMetazoa" id="GAUT001916-RA">
    <property type="protein sequence ID" value="GAUT001916-PA"/>
    <property type="gene ID" value="GAUT001916"/>
</dbReference>
<evidence type="ECO:0000313" key="1">
    <source>
        <dbReference type="EnsemblMetazoa" id="GAUT001916-PA"/>
    </source>
</evidence>
<sequence length="157" mass="17697">MEYCQPLLLEERHSYVAYKTPLVSSESGNVFALHPTKHFSKVLGKRTATATTTTTTTITTTTTTVNEIALFKAGILLGSLLVIVSSRLVEIIKQHQQQRNQQQLLGVECKVVKQAKQTKTFVRPVEPAINFVICVLKFTLTQFYVRYAYCCLLRSLI</sequence>
<protein>
    <submittedName>
        <fullName evidence="1">Uncharacterized protein</fullName>
    </submittedName>
</protein>